<name>A0A1C3U9E7_9BRAD</name>
<evidence type="ECO:0000313" key="2">
    <source>
        <dbReference type="Proteomes" id="UP000199184"/>
    </source>
</evidence>
<dbReference type="AlphaFoldDB" id="A0A1C3U9E7"/>
<sequence length="73" mass="8041">MIKLTATRSITPYKFMHRGTIVEENATEAAGTRRLARFPPNGELFVTRYRRRDAVVVAARPAVGAAALARDLA</sequence>
<reference evidence="2" key="1">
    <citation type="submission" date="2016-08" db="EMBL/GenBank/DDBJ databases">
        <authorList>
            <person name="Varghese N."/>
            <person name="Submissions Spin"/>
        </authorList>
    </citation>
    <scope>NUCLEOTIDE SEQUENCE [LARGE SCALE GENOMIC DNA]</scope>
    <source>
        <strain evidence="2">ERR11</strain>
    </source>
</reference>
<evidence type="ECO:0000313" key="1">
    <source>
        <dbReference type="EMBL" id="SCB12093.1"/>
    </source>
</evidence>
<gene>
    <name evidence="1" type="ORF">GA0061098_1001553</name>
</gene>
<protein>
    <submittedName>
        <fullName evidence="1">Uncharacterized protein</fullName>
    </submittedName>
</protein>
<keyword evidence="2" id="KW-1185">Reference proteome</keyword>
<organism evidence="1 2">
    <name type="scientific">Bradyrhizobium shewense</name>
    <dbReference type="NCBI Taxonomy" id="1761772"/>
    <lineage>
        <taxon>Bacteria</taxon>
        <taxon>Pseudomonadati</taxon>
        <taxon>Pseudomonadota</taxon>
        <taxon>Alphaproteobacteria</taxon>
        <taxon>Hyphomicrobiales</taxon>
        <taxon>Nitrobacteraceae</taxon>
        <taxon>Bradyrhizobium</taxon>
    </lineage>
</organism>
<dbReference type="EMBL" id="FMAI01000001">
    <property type="protein sequence ID" value="SCB12093.1"/>
    <property type="molecule type" value="Genomic_DNA"/>
</dbReference>
<proteinExistence type="predicted"/>
<accession>A0A1C3U9E7</accession>
<dbReference type="Proteomes" id="UP000199184">
    <property type="component" value="Unassembled WGS sequence"/>
</dbReference>